<proteinExistence type="predicted"/>
<accession>A0ACC0GJU2</accession>
<comment type="caution">
    <text evidence="1">The sequence shown here is derived from an EMBL/GenBank/DDBJ whole genome shotgun (WGS) entry which is preliminary data.</text>
</comment>
<reference evidence="1 2" key="1">
    <citation type="journal article" date="2022" name="Plant J.">
        <title>Chromosome-level genome of Camellia lanceoleosa provides a valuable resource for understanding genome evolution and self-incompatibility.</title>
        <authorList>
            <person name="Gong W."/>
            <person name="Xiao S."/>
            <person name="Wang L."/>
            <person name="Liao Z."/>
            <person name="Chang Y."/>
            <person name="Mo W."/>
            <person name="Hu G."/>
            <person name="Li W."/>
            <person name="Zhao G."/>
            <person name="Zhu H."/>
            <person name="Hu X."/>
            <person name="Ji K."/>
            <person name="Xiang X."/>
            <person name="Song Q."/>
            <person name="Yuan D."/>
            <person name="Jin S."/>
            <person name="Zhang L."/>
        </authorList>
    </citation>
    <scope>NUCLEOTIDE SEQUENCE [LARGE SCALE GENOMIC DNA]</scope>
    <source>
        <strain evidence="1">SQ_2022a</strain>
    </source>
</reference>
<protein>
    <submittedName>
        <fullName evidence="1">Uncharacterized protein</fullName>
    </submittedName>
</protein>
<sequence>MEKKPRIHLPRITATQLLPSQDLNLRDMKTKQSTDLIAPKRSTTLCLKIPTSVGIGGGEGGRPRIHLPRITAPQVLPSQDLNLRDMKTKQLTDWTASKRSTTLCLKIPTSVGIGGREGGGGSSRQVDDEKLANAFLRPSQNIFIAPKNTNHCSQW</sequence>
<gene>
    <name evidence="1" type="ORF">LOK49_LG09G02819</name>
</gene>
<name>A0ACC0GJU2_9ERIC</name>
<keyword evidence="2" id="KW-1185">Reference proteome</keyword>
<dbReference type="EMBL" id="CM045765">
    <property type="protein sequence ID" value="KAI8000435.1"/>
    <property type="molecule type" value="Genomic_DNA"/>
</dbReference>
<evidence type="ECO:0000313" key="2">
    <source>
        <dbReference type="Proteomes" id="UP001060215"/>
    </source>
</evidence>
<organism evidence="1 2">
    <name type="scientific">Camellia lanceoleosa</name>
    <dbReference type="NCBI Taxonomy" id="1840588"/>
    <lineage>
        <taxon>Eukaryota</taxon>
        <taxon>Viridiplantae</taxon>
        <taxon>Streptophyta</taxon>
        <taxon>Embryophyta</taxon>
        <taxon>Tracheophyta</taxon>
        <taxon>Spermatophyta</taxon>
        <taxon>Magnoliopsida</taxon>
        <taxon>eudicotyledons</taxon>
        <taxon>Gunneridae</taxon>
        <taxon>Pentapetalae</taxon>
        <taxon>asterids</taxon>
        <taxon>Ericales</taxon>
        <taxon>Theaceae</taxon>
        <taxon>Camellia</taxon>
    </lineage>
</organism>
<dbReference type="Proteomes" id="UP001060215">
    <property type="component" value="Chromosome 8"/>
</dbReference>
<evidence type="ECO:0000313" key="1">
    <source>
        <dbReference type="EMBL" id="KAI8000435.1"/>
    </source>
</evidence>